<evidence type="ECO:0000256" key="2">
    <source>
        <dbReference type="ARBA" id="ARBA00022526"/>
    </source>
</evidence>
<keyword evidence="2" id="KW-0119">Carbohydrate metabolism</keyword>
<dbReference type="InterPro" id="IPR019405">
    <property type="entry name" value="Lactonase_7-beta_prop"/>
</dbReference>
<dbReference type="InterPro" id="IPR015943">
    <property type="entry name" value="WD40/YVTN_repeat-like_dom_sf"/>
</dbReference>
<sequence length="88" mass="9454">MSNRGHDSIAVFAIDAKAGSLRFVESTSIGGRTPRSFGLVPGGQFLVAANQNSGNVTAFRVDAERGTLVRVGGAVAVDRPWYVRFMRR</sequence>
<proteinExistence type="inferred from homology"/>
<accession>A0ABW7FC70</accession>
<dbReference type="Gene3D" id="2.130.10.10">
    <property type="entry name" value="YVTN repeat-like/Quinoprotein amine dehydrogenase"/>
    <property type="match status" value="1"/>
</dbReference>
<evidence type="ECO:0000313" key="3">
    <source>
        <dbReference type="EMBL" id="MFG6433674.1"/>
    </source>
</evidence>
<dbReference type="PANTHER" id="PTHR30344:SF1">
    <property type="entry name" value="6-PHOSPHOGLUCONOLACTONASE"/>
    <property type="match status" value="1"/>
</dbReference>
<gene>
    <name evidence="3" type="ORF">ACG00Y_27470</name>
</gene>
<dbReference type="InterPro" id="IPR050282">
    <property type="entry name" value="Cycloisomerase_2"/>
</dbReference>
<reference evidence="3 4" key="1">
    <citation type="submission" date="2024-08" db="EMBL/GenBank/DDBJ databases">
        <authorList>
            <person name="Lu H."/>
        </authorList>
    </citation>
    <scope>NUCLEOTIDE SEQUENCE [LARGE SCALE GENOMIC DNA]</scope>
    <source>
        <strain evidence="3 4">LYH14W</strain>
    </source>
</reference>
<comment type="similarity">
    <text evidence="1">Belongs to the cycloisomerase 2 family.</text>
</comment>
<dbReference type="EMBL" id="JBIGHV010000014">
    <property type="protein sequence ID" value="MFG6433674.1"/>
    <property type="molecule type" value="Genomic_DNA"/>
</dbReference>
<name>A0ABW7FC70_9BURK</name>
<keyword evidence="2" id="KW-0313">Glucose metabolism</keyword>
<evidence type="ECO:0000256" key="1">
    <source>
        <dbReference type="ARBA" id="ARBA00005564"/>
    </source>
</evidence>
<dbReference type="InterPro" id="IPR011048">
    <property type="entry name" value="Haem_d1_sf"/>
</dbReference>
<dbReference type="PANTHER" id="PTHR30344">
    <property type="entry name" value="6-PHOSPHOGLUCONOLACTONASE-RELATED"/>
    <property type="match status" value="1"/>
</dbReference>
<dbReference type="Pfam" id="PF10282">
    <property type="entry name" value="Lactonase"/>
    <property type="match status" value="1"/>
</dbReference>
<dbReference type="Proteomes" id="UP001606210">
    <property type="component" value="Unassembled WGS sequence"/>
</dbReference>
<protein>
    <submittedName>
        <fullName evidence="3">Lactonase family protein</fullName>
    </submittedName>
</protein>
<organism evidence="3 4">
    <name type="scientific">Pelomonas parva</name>
    <dbReference type="NCBI Taxonomy" id="3299032"/>
    <lineage>
        <taxon>Bacteria</taxon>
        <taxon>Pseudomonadati</taxon>
        <taxon>Pseudomonadota</taxon>
        <taxon>Betaproteobacteria</taxon>
        <taxon>Burkholderiales</taxon>
        <taxon>Sphaerotilaceae</taxon>
        <taxon>Roseateles</taxon>
    </lineage>
</organism>
<dbReference type="SUPFAM" id="SSF51004">
    <property type="entry name" value="C-terminal (heme d1) domain of cytochrome cd1-nitrite reductase"/>
    <property type="match status" value="1"/>
</dbReference>
<comment type="caution">
    <text evidence="3">The sequence shown here is derived from an EMBL/GenBank/DDBJ whole genome shotgun (WGS) entry which is preliminary data.</text>
</comment>
<evidence type="ECO:0000313" key="4">
    <source>
        <dbReference type="Proteomes" id="UP001606210"/>
    </source>
</evidence>
<keyword evidence="4" id="KW-1185">Reference proteome</keyword>